<gene>
    <name evidence="3" type="ordered locus">Dfer_2091</name>
</gene>
<dbReference type="KEGG" id="dfe:Dfer_2091"/>
<dbReference type="STRING" id="471854.Dfer_2091"/>
<name>C6VXH1_DYAFD</name>
<feature type="transmembrane region" description="Helical" evidence="2">
    <location>
        <begin position="20"/>
        <end position="40"/>
    </location>
</feature>
<keyword evidence="2" id="KW-1133">Transmembrane helix</keyword>
<evidence type="ECO:0000256" key="1">
    <source>
        <dbReference type="SAM" id="MobiDB-lite"/>
    </source>
</evidence>
<dbReference type="eggNOG" id="COG0803">
    <property type="taxonomic scope" value="Bacteria"/>
</dbReference>
<dbReference type="OrthoDB" id="780137at2"/>
<feature type="transmembrane region" description="Helical" evidence="2">
    <location>
        <begin position="46"/>
        <end position="64"/>
    </location>
</feature>
<reference evidence="3 4" key="1">
    <citation type="journal article" date="2009" name="Stand. Genomic Sci.">
        <title>Complete genome sequence of Dyadobacter fermentans type strain (NS114).</title>
        <authorList>
            <person name="Lang E."/>
            <person name="Lapidus A."/>
            <person name="Chertkov O."/>
            <person name="Brettin T."/>
            <person name="Detter J.C."/>
            <person name="Han C."/>
            <person name="Copeland A."/>
            <person name="Glavina Del Rio T."/>
            <person name="Nolan M."/>
            <person name="Chen F."/>
            <person name="Lucas S."/>
            <person name="Tice H."/>
            <person name="Cheng J.F."/>
            <person name="Land M."/>
            <person name="Hauser L."/>
            <person name="Chang Y.J."/>
            <person name="Jeffries C.D."/>
            <person name="Kopitz M."/>
            <person name="Bruce D."/>
            <person name="Goodwin L."/>
            <person name="Pitluck S."/>
            <person name="Ovchinnikova G."/>
            <person name="Pati A."/>
            <person name="Ivanova N."/>
            <person name="Mavrommatis K."/>
            <person name="Chen A."/>
            <person name="Palaniappan K."/>
            <person name="Chain P."/>
            <person name="Bristow J."/>
            <person name="Eisen J.A."/>
            <person name="Markowitz V."/>
            <person name="Hugenholtz P."/>
            <person name="Goker M."/>
            <person name="Rohde M."/>
            <person name="Kyrpides N.C."/>
            <person name="Klenk H.P."/>
        </authorList>
    </citation>
    <scope>NUCLEOTIDE SEQUENCE [LARGE SCALE GENOMIC DNA]</scope>
    <source>
        <strain evidence="4">ATCC 700827 / DSM 18053 / CIP 107007 / KCTC 52180 / NS114</strain>
    </source>
</reference>
<dbReference type="HOGENOM" id="CLU_023022_0_0_10"/>
<protein>
    <recommendedName>
        <fullName evidence="5">DUF4175 domain-containing protein</fullName>
    </recommendedName>
</protein>
<evidence type="ECO:0008006" key="5">
    <source>
        <dbReference type="Google" id="ProtNLM"/>
    </source>
</evidence>
<keyword evidence="2" id="KW-0812">Transmembrane</keyword>
<feature type="transmembrane region" description="Helical" evidence="2">
    <location>
        <begin position="121"/>
        <end position="138"/>
    </location>
</feature>
<accession>C6VXH1</accession>
<feature type="region of interest" description="Disordered" evidence="1">
    <location>
        <begin position="464"/>
        <end position="518"/>
    </location>
</feature>
<evidence type="ECO:0000313" key="3">
    <source>
        <dbReference type="EMBL" id="ACT93314.1"/>
    </source>
</evidence>
<evidence type="ECO:0000256" key="2">
    <source>
        <dbReference type="SAM" id="Phobius"/>
    </source>
</evidence>
<dbReference type="AlphaFoldDB" id="C6VXH1"/>
<sequence>MADLRKLVHSVKMQAQWVAVFKSLLLSVAFHLVAGAFLAGHPWLELFIGIVGGMIGVFATKAFSDKKNIAISLIHRHNPGLEYSLDLLDKPDLNVVEQMQLERIAAGRVAFPVREVYRGTWIYLGAVLLAMGVAYGSMKLRNWPVKADNAAVLQLGKPEKHIVSAPKLSSARVSVVAPGYTGLPARESGDLNISAITGSKIAWSVRFDRHENLTVRIAGSRGEEVTLREANGVFTHQDRITGSGLYSIKGYWKDSLVYQSEFYKMEALPDLAPRIEPASKELYHYHFLKDPKNIRVSARISDDFRVKQAFIIATVARGSGENVKFREVKMPLSPADFKEANLHKTMDLNALNFAPGDELYYYWAAVDNRQPEANFTKSDTYFIVYKDTAKIEEAELATMAVNIMPEYFRSQRQIIIDTEKLIARRKKLSTRDFNATSNEIGFDQKVLRLRYGQYLGEEFETSIGGAESPAGAENGDIIDAFTHHSDGHGEGAGSHADEPAHEHQHDHAHGHAEPPAGEKDPLAALMEQYTHSHDDGELNTFYEQSTRSLLKMALEQMWQSELHLRTYAPEKALPFEHKALEYLKTAQQKARTYVKKSGYDPPPIKEKEKRLTGELKDLAAKWEYEIAFKDQQTARLASTLLGYLEKGYLPKSERTKLAAFSSELAQRIIESGPLNGGLQNWPMIAALQKLATGRTLTVTETNILKRDLHHRTNAILQSRPSWKAEKELEAAFRKALR</sequence>
<evidence type="ECO:0000313" key="4">
    <source>
        <dbReference type="Proteomes" id="UP000002011"/>
    </source>
</evidence>
<proteinExistence type="predicted"/>
<dbReference type="EMBL" id="CP001619">
    <property type="protein sequence ID" value="ACT93314.1"/>
    <property type="molecule type" value="Genomic_DNA"/>
</dbReference>
<keyword evidence="4" id="KW-1185">Reference proteome</keyword>
<organism evidence="3 4">
    <name type="scientific">Dyadobacter fermentans (strain ATCC 700827 / DSM 18053 / CIP 107007 / KCTC 52180 / NS114)</name>
    <dbReference type="NCBI Taxonomy" id="471854"/>
    <lineage>
        <taxon>Bacteria</taxon>
        <taxon>Pseudomonadati</taxon>
        <taxon>Bacteroidota</taxon>
        <taxon>Cytophagia</taxon>
        <taxon>Cytophagales</taxon>
        <taxon>Spirosomataceae</taxon>
        <taxon>Dyadobacter</taxon>
    </lineage>
</organism>
<feature type="compositionally biased region" description="Basic and acidic residues" evidence="1">
    <location>
        <begin position="481"/>
        <end position="518"/>
    </location>
</feature>
<dbReference type="RefSeq" id="WP_015811566.1">
    <property type="nucleotide sequence ID" value="NC_013037.1"/>
</dbReference>
<dbReference type="Proteomes" id="UP000002011">
    <property type="component" value="Chromosome"/>
</dbReference>
<keyword evidence="2" id="KW-0472">Membrane</keyword>